<name>A0A1H1V3X6_9ACTN</name>
<sequence length="354" mass="37440">MSEEILAALAGLSEKLDRPTVTPVPVATVTKEEPLYDLNGGSARFNFSEDVVASFKGDAAAHQRVDGFINETFSVSSADVTPGKAPGWRPEVGYSNLRPYGRVLDRVITRGSLSDNQPFAYPILNGVTGTLVAPHVEGVEPVVAGGATWGTQTVIPSALSGKVGFNRETIDLIGGMAQSLLFAEMTKASEKAAELRLVALLDGLSLPAGQIKTVNGSNDVLMDNLDAMHLGLLEPQRFDGAVASPALYSKLFLAKDSTGRRLNSALNPSNANGRADGLSAISANGLTFIQGRDTLGNGTVNSYLIDSSCVYQWLSAPKRLDFDIAVAVVYMGFWQYSAEAVTDKSGIIRINTGA</sequence>
<dbReference type="Proteomes" id="UP000198688">
    <property type="component" value="Chromosome I"/>
</dbReference>
<evidence type="ECO:0000313" key="1">
    <source>
        <dbReference type="EMBL" id="SDS79086.1"/>
    </source>
</evidence>
<keyword evidence="2" id="KW-1185">Reference proteome</keyword>
<accession>A0A1H1V3X6</accession>
<protein>
    <recommendedName>
        <fullName evidence="3">Phage major capsid protein, HK97 family</fullName>
    </recommendedName>
</protein>
<gene>
    <name evidence="1" type="ORF">SAMN04489716_1624</name>
</gene>
<dbReference type="STRING" id="113562.SAMN04489716_1624"/>
<organism evidence="1 2">
    <name type="scientific">Actinoplanes derwentensis</name>
    <dbReference type="NCBI Taxonomy" id="113562"/>
    <lineage>
        <taxon>Bacteria</taxon>
        <taxon>Bacillati</taxon>
        <taxon>Actinomycetota</taxon>
        <taxon>Actinomycetes</taxon>
        <taxon>Micromonosporales</taxon>
        <taxon>Micromonosporaceae</taxon>
        <taxon>Actinoplanes</taxon>
    </lineage>
</organism>
<evidence type="ECO:0008006" key="3">
    <source>
        <dbReference type="Google" id="ProtNLM"/>
    </source>
</evidence>
<dbReference type="EMBL" id="LT629758">
    <property type="protein sequence ID" value="SDS79086.1"/>
    <property type="molecule type" value="Genomic_DNA"/>
</dbReference>
<reference evidence="1 2" key="1">
    <citation type="submission" date="2016-10" db="EMBL/GenBank/DDBJ databases">
        <authorList>
            <person name="de Groot N.N."/>
        </authorList>
    </citation>
    <scope>NUCLEOTIDE SEQUENCE [LARGE SCALE GENOMIC DNA]</scope>
    <source>
        <strain evidence="1 2">DSM 43941</strain>
    </source>
</reference>
<dbReference type="AlphaFoldDB" id="A0A1H1V3X6"/>
<evidence type="ECO:0000313" key="2">
    <source>
        <dbReference type="Proteomes" id="UP000198688"/>
    </source>
</evidence>
<proteinExistence type="predicted"/>
<dbReference type="SUPFAM" id="SSF56563">
    <property type="entry name" value="Major capsid protein gp5"/>
    <property type="match status" value="1"/>
</dbReference>